<dbReference type="AlphaFoldDB" id="A0A6C0KEG3"/>
<accession>A0A6C0KEG3</accession>
<evidence type="ECO:0000256" key="1">
    <source>
        <dbReference type="SAM" id="Coils"/>
    </source>
</evidence>
<sequence>MDCEFCKKTFSSKSNLLYHQKSVKYCLEIQGKDNKIMECEYCTKNFTMKHVLNEHYYSCKEKLKKDYGKEYENENKKLKEKLDEKETLIAKLKQDKDAAIAKLEEKIDSLQKAIIDIASIPQPHNIPDLLDNSISIPIPIGEQMNSIVIELLQEKDNRIKRLENVCLSKQRRIEYPDRNVIYMLTTEDHLKRRTYIIGKAKNLTNRLSTYNKTCDHTVVHHRKCKSEHDMDTAENMVINKLRDYKEQANRDRFILPENKQLSFFSDTIDECVRFFE</sequence>
<evidence type="ECO:0000313" key="3">
    <source>
        <dbReference type="EMBL" id="QHU16019.1"/>
    </source>
</evidence>
<dbReference type="EMBL" id="MN740873">
    <property type="protein sequence ID" value="QHU16019.1"/>
    <property type="molecule type" value="Genomic_DNA"/>
</dbReference>
<organism evidence="3">
    <name type="scientific">viral metagenome</name>
    <dbReference type="NCBI Taxonomy" id="1070528"/>
    <lineage>
        <taxon>unclassified sequences</taxon>
        <taxon>metagenomes</taxon>
        <taxon>organismal metagenomes</taxon>
    </lineage>
</organism>
<dbReference type="InterPro" id="IPR035901">
    <property type="entry name" value="GIY-YIG_endonuc_sf"/>
</dbReference>
<feature type="coiled-coil region" evidence="1">
    <location>
        <begin position="64"/>
        <end position="120"/>
    </location>
</feature>
<keyword evidence="1" id="KW-0175">Coiled coil</keyword>
<protein>
    <recommendedName>
        <fullName evidence="2">C2H2-type domain-containing protein</fullName>
    </recommendedName>
</protein>
<name>A0A6C0KEG3_9ZZZZ</name>
<dbReference type="InterPro" id="IPR013087">
    <property type="entry name" value="Znf_C2H2_type"/>
</dbReference>
<dbReference type="PROSITE" id="PS50157">
    <property type="entry name" value="ZINC_FINGER_C2H2_2"/>
    <property type="match status" value="1"/>
</dbReference>
<feature type="domain" description="C2H2-type" evidence="2">
    <location>
        <begin position="1"/>
        <end position="23"/>
    </location>
</feature>
<dbReference type="Pfam" id="PF13455">
    <property type="entry name" value="MUG113"/>
    <property type="match status" value="1"/>
</dbReference>
<dbReference type="InterPro" id="IPR036236">
    <property type="entry name" value="Znf_C2H2_sf"/>
</dbReference>
<proteinExistence type="predicted"/>
<dbReference type="SUPFAM" id="SSF57667">
    <property type="entry name" value="beta-beta-alpha zinc fingers"/>
    <property type="match status" value="1"/>
</dbReference>
<dbReference type="SUPFAM" id="SSF82771">
    <property type="entry name" value="GIY-YIG endonuclease"/>
    <property type="match status" value="1"/>
</dbReference>
<reference evidence="3" key="1">
    <citation type="journal article" date="2020" name="Nature">
        <title>Giant virus diversity and host interactions through global metagenomics.</title>
        <authorList>
            <person name="Schulz F."/>
            <person name="Roux S."/>
            <person name="Paez-Espino D."/>
            <person name="Jungbluth S."/>
            <person name="Walsh D.A."/>
            <person name="Denef V.J."/>
            <person name="McMahon K.D."/>
            <person name="Konstantinidis K.T."/>
            <person name="Eloe-Fadrosh E.A."/>
            <person name="Kyrpides N.C."/>
            <person name="Woyke T."/>
        </authorList>
    </citation>
    <scope>NUCLEOTIDE SEQUENCE</scope>
    <source>
        <strain evidence="3">GVMAG-S-3300010158-109</strain>
    </source>
</reference>
<evidence type="ECO:0000259" key="2">
    <source>
        <dbReference type="PROSITE" id="PS50157"/>
    </source>
</evidence>
<dbReference type="Gene3D" id="3.30.160.60">
    <property type="entry name" value="Classic Zinc Finger"/>
    <property type="match status" value="1"/>
</dbReference>